<feature type="region of interest" description="Disordered" evidence="1">
    <location>
        <begin position="46"/>
        <end position="89"/>
    </location>
</feature>
<evidence type="ECO:0000259" key="2">
    <source>
        <dbReference type="Pfam" id="PF25597"/>
    </source>
</evidence>
<dbReference type="AlphaFoldDB" id="A0A1X7U3T3"/>
<sequence>MRDVSYSSNQKGYQLYDMERKRIVFSRDVKFNELECGIEETIVIESSTNDDQKIIADIELDPDPVSDESEKETEDNEGERQEPIVRRSTRRTRLPDYYGVWVNSVESSDEPQSLKDAIPLSEKEMWEEAMQTEIESLHKNKV</sequence>
<dbReference type="InParanoid" id="A0A1X7U3T3"/>
<proteinExistence type="predicted"/>
<reference evidence="3" key="1">
    <citation type="submission" date="2017-05" db="UniProtKB">
        <authorList>
            <consortium name="EnsemblMetazoa"/>
        </authorList>
    </citation>
    <scope>IDENTIFICATION</scope>
</reference>
<name>A0A1X7U3T3_AMPQE</name>
<feature type="compositionally biased region" description="Acidic residues" evidence="1">
    <location>
        <begin position="58"/>
        <end position="77"/>
    </location>
</feature>
<evidence type="ECO:0000256" key="1">
    <source>
        <dbReference type="SAM" id="MobiDB-lite"/>
    </source>
</evidence>
<accession>A0A1X7U3T3</accession>
<protein>
    <recommendedName>
        <fullName evidence="2">Retroviral polymerase SH3-like domain-containing protein</fullName>
    </recommendedName>
</protein>
<organism evidence="3">
    <name type="scientific">Amphimedon queenslandica</name>
    <name type="common">Sponge</name>
    <dbReference type="NCBI Taxonomy" id="400682"/>
    <lineage>
        <taxon>Eukaryota</taxon>
        <taxon>Metazoa</taxon>
        <taxon>Porifera</taxon>
        <taxon>Demospongiae</taxon>
        <taxon>Heteroscleromorpha</taxon>
        <taxon>Haplosclerida</taxon>
        <taxon>Niphatidae</taxon>
        <taxon>Amphimedon</taxon>
    </lineage>
</organism>
<evidence type="ECO:0000313" key="3">
    <source>
        <dbReference type="EnsemblMetazoa" id="Aqu2.1.22552_001"/>
    </source>
</evidence>
<dbReference type="InterPro" id="IPR057670">
    <property type="entry name" value="SH3_retrovirus"/>
</dbReference>
<feature type="domain" description="Retroviral polymerase SH3-like" evidence="2">
    <location>
        <begin position="4"/>
        <end position="34"/>
    </location>
</feature>
<dbReference type="EnsemblMetazoa" id="Aqu2.1.22552_001">
    <property type="protein sequence ID" value="Aqu2.1.22552_001"/>
    <property type="gene ID" value="Aqu2.1.22552"/>
</dbReference>
<dbReference type="Pfam" id="PF25597">
    <property type="entry name" value="SH3_retrovirus"/>
    <property type="match status" value="1"/>
</dbReference>